<keyword evidence="11" id="KW-1185">Reference proteome</keyword>
<dbReference type="PRINTS" id="PR00105">
    <property type="entry name" value="C5METTRFRASE"/>
</dbReference>
<organism evidence="10 11">
    <name type="scientific">Parvularcula mediterranea</name>
    <dbReference type="NCBI Taxonomy" id="2732508"/>
    <lineage>
        <taxon>Bacteria</taxon>
        <taxon>Pseudomonadati</taxon>
        <taxon>Pseudomonadota</taxon>
        <taxon>Alphaproteobacteria</taxon>
        <taxon>Parvularculales</taxon>
        <taxon>Parvularculaceae</taxon>
        <taxon>Parvularcula</taxon>
    </lineage>
</organism>
<feature type="active site" evidence="6">
    <location>
        <position position="122"/>
    </location>
</feature>
<dbReference type="GO" id="GO:0032259">
    <property type="term" value="P:methylation"/>
    <property type="evidence" value="ECO:0007669"/>
    <property type="project" value="UniProtKB-KW"/>
</dbReference>
<dbReference type="PROSITE" id="PS51679">
    <property type="entry name" value="SAM_MT_C5"/>
    <property type="match status" value="1"/>
</dbReference>
<gene>
    <name evidence="10" type="ORF">HK107_02075</name>
</gene>
<dbReference type="PANTHER" id="PTHR10629:SF52">
    <property type="entry name" value="DNA (CYTOSINE-5)-METHYLTRANSFERASE 1"/>
    <property type="match status" value="1"/>
</dbReference>
<dbReference type="PROSITE" id="PS00094">
    <property type="entry name" value="C5_MTASE_1"/>
    <property type="match status" value="1"/>
</dbReference>
<dbReference type="PANTHER" id="PTHR10629">
    <property type="entry name" value="CYTOSINE-SPECIFIC METHYLTRANSFERASE"/>
    <property type="match status" value="1"/>
</dbReference>
<dbReference type="Proteomes" id="UP000536835">
    <property type="component" value="Unassembled WGS sequence"/>
</dbReference>
<evidence type="ECO:0000256" key="6">
    <source>
        <dbReference type="PROSITE-ProRule" id="PRU01016"/>
    </source>
</evidence>
<dbReference type="NCBIfam" id="TIGR00675">
    <property type="entry name" value="dcm"/>
    <property type="match status" value="1"/>
</dbReference>
<evidence type="ECO:0000256" key="4">
    <source>
        <dbReference type="ARBA" id="ARBA00022747"/>
    </source>
</evidence>
<dbReference type="InterPro" id="IPR001525">
    <property type="entry name" value="C5_MeTfrase"/>
</dbReference>
<evidence type="ECO:0000313" key="10">
    <source>
        <dbReference type="EMBL" id="NNU15111.1"/>
    </source>
</evidence>
<dbReference type="Gene3D" id="3.90.120.10">
    <property type="entry name" value="DNA Methylase, subunit A, domain 2"/>
    <property type="match status" value="1"/>
</dbReference>
<dbReference type="InterPro" id="IPR018117">
    <property type="entry name" value="C5_DNA_meth_AS"/>
</dbReference>
<feature type="region of interest" description="Disordered" evidence="9">
    <location>
        <begin position="482"/>
        <end position="503"/>
    </location>
</feature>
<dbReference type="AlphaFoldDB" id="A0A7Y3W4D3"/>
<dbReference type="InterPro" id="IPR029063">
    <property type="entry name" value="SAM-dependent_MTases_sf"/>
</dbReference>
<evidence type="ECO:0000256" key="8">
    <source>
        <dbReference type="RuleBase" id="RU000417"/>
    </source>
</evidence>
<dbReference type="GO" id="GO:0003677">
    <property type="term" value="F:DNA binding"/>
    <property type="evidence" value="ECO:0007669"/>
    <property type="project" value="TreeGrafter"/>
</dbReference>
<evidence type="ECO:0000313" key="11">
    <source>
        <dbReference type="Proteomes" id="UP000536835"/>
    </source>
</evidence>
<reference evidence="10 11" key="1">
    <citation type="submission" date="2020-05" db="EMBL/GenBank/DDBJ databases">
        <title>Parvularcula mediterraneae sp. nov., isolated from polypropylene straw from shallow seawater of the seashore of Laganas in Zakynthos island, Greece.</title>
        <authorList>
            <person name="Szabo I."/>
            <person name="Al-Omari J."/>
            <person name="Rado J."/>
            <person name="Szerdahelyi G.S."/>
        </authorList>
    </citation>
    <scope>NUCLEOTIDE SEQUENCE [LARGE SCALE GENOMIC DNA]</scope>
    <source>
        <strain evidence="10 11">ZS-1/3</strain>
    </source>
</reference>
<protein>
    <recommendedName>
        <fullName evidence="8">Cytosine-specific methyltransferase</fullName>
        <ecNumber evidence="8">2.1.1.37</ecNumber>
    </recommendedName>
</protein>
<dbReference type="RefSeq" id="WP_198912270.1">
    <property type="nucleotide sequence ID" value="NZ_JABFCX010000002.1"/>
</dbReference>
<keyword evidence="2 6" id="KW-0808">Transferase</keyword>
<dbReference type="GO" id="GO:0003886">
    <property type="term" value="F:DNA (cytosine-5-)-methyltransferase activity"/>
    <property type="evidence" value="ECO:0007669"/>
    <property type="project" value="UniProtKB-EC"/>
</dbReference>
<dbReference type="GO" id="GO:0044027">
    <property type="term" value="P:negative regulation of gene expression via chromosomal CpG island methylation"/>
    <property type="evidence" value="ECO:0007669"/>
    <property type="project" value="TreeGrafter"/>
</dbReference>
<evidence type="ECO:0000256" key="7">
    <source>
        <dbReference type="RuleBase" id="RU000416"/>
    </source>
</evidence>
<comment type="similarity">
    <text evidence="6 7">Belongs to the class I-like SAM-binding methyltransferase superfamily. C5-methyltransferase family.</text>
</comment>
<proteinExistence type="inferred from homology"/>
<dbReference type="SUPFAM" id="SSF53335">
    <property type="entry name" value="S-adenosyl-L-methionine-dependent methyltransferases"/>
    <property type="match status" value="1"/>
</dbReference>
<evidence type="ECO:0000256" key="1">
    <source>
        <dbReference type="ARBA" id="ARBA00022603"/>
    </source>
</evidence>
<keyword evidence="4" id="KW-0680">Restriction system</keyword>
<comment type="caution">
    <text evidence="10">The sequence shown here is derived from an EMBL/GenBank/DDBJ whole genome shotgun (WGS) entry which is preliminary data.</text>
</comment>
<evidence type="ECO:0000256" key="9">
    <source>
        <dbReference type="SAM" id="MobiDB-lite"/>
    </source>
</evidence>
<dbReference type="Gene3D" id="3.40.50.150">
    <property type="entry name" value="Vaccinia Virus protein VP39"/>
    <property type="match status" value="1"/>
</dbReference>
<dbReference type="EC" id="2.1.1.37" evidence="8"/>
<dbReference type="InterPro" id="IPR050390">
    <property type="entry name" value="C5-Methyltransferase"/>
</dbReference>
<accession>A0A7Y3W4D3</accession>
<dbReference type="GO" id="GO:0009307">
    <property type="term" value="P:DNA restriction-modification system"/>
    <property type="evidence" value="ECO:0007669"/>
    <property type="project" value="UniProtKB-KW"/>
</dbReference>
<dbReference type="Pfam" id="PF00145">
    <property type="entry name" value="DNA_methylase"/>
    <property type="match status" value="1"/>
</dbReference>
<keyword evidence="1 6" id="KW-0489">Methyltransferase</keyword>
<evidence type="ECO:0000256" key="5">
    <source>
        <dbReference type="ARBA" id="ARBA00047422"/>
    </source>
</evidence>
<evidence type="ECO:0000256" key="2">
    <source>
        <dbReference type="ARBA" id="ARBA00022679"/>
    </source>
</evidence>
<keyword evidence="3 6" id="KW-0949">S-adenosyl-L-methionine</keyword>
<dbReference type="EMBL" id="JABFCX010000002">
    <property type="protein sequence ID" value="NNU15111.1"/>
    <property type="molecule type" value="Genomic_DNA"/>
</dbReference>
<sequence length="503" mass="55724">MFQLQHVAGMFWENERMFDNLKYVDLFAGCGGLSLGLEKAGFELALAVEKSPMAAETFYHNFIERITDRTAYERFASEETSVEEQAAKGLVIKELEAVLESPAVLKKLRDQQIDLVAGGPPCQGFSLAGRRNPDDVRNQLPWQFIEFVEAVNPKAVLVENVSGMAQDFRKQGKASPFDDLRIALGECGEGYEVQPALLNAMHFGAPQHRPRVMLLALRTDIAATVGFEGSEHTWRSEYDSIENLLFPERPLVAPLATHFDSEIFTVADAIGDLSPKGYRRLSNLPDFAHEMRTDSSWMPVHIAEAAGRSGLTNHTLRKHTDATATRFRIYQFFRDQQIHPKTIGIPKQAEVSDAGKRKQLRAALAGASFPAKGGDGAIIASSINDLVELIMELGTKKHSQRPLAWNKPSPTVVSLPDDYVHPSEPRTLTVREMARFQSFPDSFEFRSKETTGSHRRRFEVPQYTQVGNAVPPKMAEAAGKAMREALQGAAQASSDSNGLKRAG</sequence>
<evidence type="ECO:0000256" key="3">
    <source>
        <dbReference type="ARBA" id="ARBA00022691"/>
    </source>
</evidence>
<name>A0A7Y3W4D3_9PROT</name>
<comment type="catalytic activity">
    <reaction evidence="5 8">
        <text>a 2'-deoxycytidine in DNA + S-adenosyl-L-methionine = a 5-methyl-2'-deoxycytidine in DNA + S-adenosyl-L-homocysteine + H(+)</text>
        <dbReference type="Rhea" id="RHEA:13681"/>
        <dbReference type="Rhea" id="RHEA-COMP:11369"/>
        <dbReference type="Rhea" id="RHEA-COMP:11370"/>
        <dbReference type="ChEBI" id="CHEBI:15378"/>
        <dbReference type="ChEBI" id="CHEBI:57856"/>
        <dbReference type="ChEBI" id="CHEBI:59789"/>
        <dbReference type="ChEBI" id="CHEBI:85452"/>
        <dbReference type="ChEBI" id="CHEBI:85454"/>
        <dbReference type="EC" id="2.1.1.37"/>
    </reaction>
</comment>